<accession>A0A101M221</accession>
<sequence length="44" mass="4918">MVRALAYLGQGNPLKDLGCVHDHKVSKVRVLKTLHCMHGFMLVT</sequence>
<name>A0A101M221_PICGL</name>
<dbReference type="AlphaFoldDB" id="A0A101M221"/>
<evidence type="ECO:0000313" key="1">
    <source>
        <dbReference type="EMBL" id="KUM49601.1"/>
    </source>
</evidence>
<proteinExistence type="predicted"/>
<comment type="caution">
    <text evidence="1">The sequence shown here is derived from an EMBL/GenBank/DDBJ whole genome shotgun (WGS) entry which is preliminary data.</text>
</comment>
<gene>
    <name evidence="1" type="ORF">ABT39_MTgene2826</name>
</gene>
<dbReference type="EMBL" id="LKAM01000002">
    <property type="protein sequence ID" value="KUM49601.1"/>
    <property type="molecule type" value="Genomic_DNA"/>
</dbReference>
<organism evidence="1">
    <name type="scientific">Picea glauca</name>
    <name type="common">White spruce</name>
    <name type="synonym">Pinus glauca</name>
    <dbReference type="NCBI Taxonomy" id="3330"/>
    <lineage>
        <taxon>Eukaryota</taxon>
        <taxon>Viridiplantae</taxon>
        <taxon>Streptophyta</taxon>
        <taxon>Embryophyta</taxon>
        <taxon>Tracheophyta</taxon>
        <taxon>Spermatophyta</taxon>
        <taxon>Pinopsida</taxon>
        <taxon>Pinidae</taxon>
        <taxon>Conifers I</taxon>
        <taxon>Pinales</taxon>
        <taxon>Pinaceae</taxon>
        <taxon>Picea</taxon>
    </lineage>
</organism>
<reference evidence="1" key="1">
    <citation type="journal article" date="2015" name="Genome Biol. Evol.">
        <title>Organellar Genomes of White Spruce (Picea glauca): Assembly and Annotation.</title>
        <authorList>
            <person name="Jackman S.D."/>
            <person name="Warren R.L."/>
            <person name="Gibb E.A."/>
            <person name="Vandervalk B.P."/>
            <person name="Mohamadi H."/>
            <person name="Chu J."/>
            <person name="Raymond A."/>
            <person name="Pleasance S."/>
            <person name="Coope R."/>
            <person name="Wildung M.R."/>
            <person name="Ritland C.E."/>
            <person name="Bousquet J."/>
            <person name="Jones S.J."/>
            <person name="Bohlmann J."/>
            <person name="Birol I."/>
        </authorList>
    </citation>
    <scope>NUCLEOTIDE SEQUENCE [LARGE SCALE GENOMIC DNA]</scope>
    <source>
        <tissue evidence="1">Flushing bud</tissue>
    </source>
</reference>
<protein>
    <submittedName>
        <fullName evidence="1">Uncharacterized protein</fullName>
    </submittedName>
</protein>
<keyword evidence="1" id="KW-0496">Mitochondrion</keyword>
<geneLocation type="mitochondrion" evidence="1"/>